<dbReference type="AlphaFoldDB" id="A0AAF3EHR8"/>
<dbReference type="SUPFAM" id="SSF64484">
    <property type="entry name" value="beta and beta-prime subunits of DNA dependent RNA-polymerase"/>
    <property type="match status" value="1"/>
</dbReference>
<dbReference type="GO" id="GO:0003899">
    <property type="term" value="F:DNA-directed RNA polymerase activity"/>
    <property type="evidence" value="ECO:0007669"/>
    <property type="project" value="UniProtKB-EC"/>
</dbReference>
<keyword evidence="7" id="KW-0804">Transcription</keyword>
<evidence type="ECO:0000256" key="2">
    <source>
        <dbReference type="ARBA" id="ARBA00022478"/>
    </source>
</evidence>
<dbReference type="PANTHER" id="PTHR48446">
    <property type="entry name" value="DNA-DIRECTED RNA POLYMERASE SUBUNIT BETA' N-TERMINAL SECTION"/>
    <property type="match status" value="1"/>
</dbReference>
<keyword evidence="3" id="KW-0808">Transferase</keyword>
<protein>
    <recommendedName>
        <fullName evidence="1">DNA-directed RNA polymerase</fullName>
        <ecNumber evidence="1">2.7.7.6</ecNumber>
    </recommendedName>
</protein>
<dbReference type="InterPro" id="IPR015700">
    <property type="entry name" value="RPC1"/>
</dbReference>
<evidence type="ECO:0000256" key="6">
    <source>
        <dbReference type="ARBA" id="ARBA00022833"/>
    </source>
</evidence>
<evidence type="ECO:0000256" key="7">
    <source>
        <dbReference type="ARBA" id="ARBA00023163"/>
    </source>
</evidence>
<dbReference type="Proteomes" id="UP000887575">
    <property type="component" value="Unassembled WGS sequence"/>
</dbReference>
<name>A0AAF3EHR8_9BILA</name>
<accession>A0AAF3EHR8</accession>
<organism evidence="8 9">
    <name type="scientific">Mesorhabditis belari</name>
    <dbReference type="NCBI Taxonomy" id="2138241"/>
    <lineage>
        <taxon>Eukaryota</taxon>
        <taxon>Metazoa</taxon>
        <taxon>Ecdysozoa</taxon>
        <taxon>Nematoda</taxon>
        <taxon>Chromadorea</taxon>
        <taxon>Rhabditida</taxon>
        <taxon>Rhabditina</taxon>
        <taxon>Rhabditomorpha</taxon>
        <taxon>Rhabditoidea</taxon>
        <taxon>Rhabditidae</taxon>
        <taxon>Mesorhabditinae</taxon>
        <taxon>Mesorhabditis</taxon>
    </lineage>
</organism>
<sequence>MAPVYLTNRGFSIGIGDVKRSERLLSERKALINDGYHKCDDFIAQLAFGRLKMQPGCGEKETLESLILRDLGVVRDHAGQVCVKESQLT</sequence>
<evidence type="ECO:0000256" key="1">
    <source>
        <dbReference type="ARBA" id="ARBA00012418"/>
    </source>
</evidence>
<evidence type="ECO:0000313" key="8">
    <source>
        <dbReference type="Proteomes" id="UP000887575"/>
    </source>
</evidence>
<dbReference type="InterPro" id="IPR038120">
    <property type="entry name" value="Rpb1_funnel_sf"/>
</dbReference>
<keyword evidence="5" id="KW-0479">Metal-binding</keyword>
<keyword evidence="8" id="KW-1185">Reference proteome</keyword>
<proteinExistence type="predicted"/>
<dbReference type="EC" id="2.7.7.6" evidence="1"/>
<keyword evidence="6" id="KW-0862">Zinc</keyword>
<evidence type="ECO:0000256" key="5">
    <source>
        <dbReference type="ARBA" id="ARBA00022723"/>
    </source>
</evidence>
<evidence type="ECO:0000313" key="9">
    <source>
        <dbReference type="WBParaSite" id="MBELARI_LOCUS13538"/>
    </source>
</evidence>
<dbReference type="WBParaSite" id="MBELARI_LOCUS13538">
    <property type="protein sequence ID" value="MBELARI_LOCUS13538"/>
    <property type="gene ID" value="MBELARI_LOCUS13538"/>
</dbReference>
<dbReference type="PANTHER" id="PTHR48446:SF1">
    <property type="entry name" value="DNA-DIRECTED RNA POLYMERASE SUBUNIT BETA' N-TERMINAL SECTION"/>
    <property type="match status" value="1"/>
</dbReference>
<keyword evidence="2" id="KW-0240">DNA-directed RNA polymerase</keyword>
<dbReference type="Gene3D" id="1.10.132.30">
    <property type="match status" value="1"/>
</dbReference>
<dbReference type="GO" id="GO:0000428">
    <property type="term" value="C:DNA-directed RNA polymerase complex"/>
    <property type="evidence" value="ECO:0007669"/>
    <property type="project" value="UniProtKB-KW"/>
</dbReference>
<dbReference type="GO" id="GO:0046872">
    <property type="term" value="F:metal ion binding"/>
    <property type="evidence" value="ECO:0007669"/>
    <property type="project" value="UniProtKB-KW"/>
</dbReference>
<evidence type="ECO:0000256" key="3">
    <source>
        <dbReference type="ARBA" id="ARBA00022679"/>
    </source>
</evidence>
<keyword evidence="4" id="KW-0548">Nucleotidyltransferase</keyword>
<evidence type="ECO:0000256" key="4">
    <source>
        <dbReference type="ARBA" id="ARBA00022695"/>
    </source>
</evidence>
<reference evidence="9" key="1">
    <citation type="submission" date="2024-02" db="UniProtKB">
        <authorList>
            <consortium name="WormBaseParasite"/>
        </authorList>
    </citation>
    <scope>IDENTIFICATION</scope>
</reference>